<gene>
    <name evidence="1" type="ORF">JYZ213_LOCUS15836</name>
</gene>
<dbReference type="Pfam" id="PF01663">
    <property type="entry name" value="Phosphodiest"/>
    <property type="match status" value="1"/>
</dbReference>
<name>A0A814GM59_9BILA</name>
<protein>
    <submittedName>
        <fullName evidence="1">Uncharacterized protein</fullName>
    </submittedName>
</protein>
<dbReference type="Proteomes" id="UP000663845">
    <property type="component" value="Unassembled WGS sequence"/>
</dbReference>
<sequence length="504" mass="58753">MMNGIIHKCECKYKKSAVLYWPTSHNEFNGIRPSYYTSKYSDSVPLREKIDDAITFFSEFSFQLVMLYHFEPDKQGHEYGPNSNEIREILLRLDNELAHLLKRVKKELNDDLNIIILSDHGMEETTRLIQPFLDGYIDKSAVEDNILDGPLFSVTPRLGYFKQVFDNLTRIPHVTVYKRDEFPERYHYSKAIHRIGEIIVMPNNNKKSAVLYWPTSHNEFNGIRPSYYTSKYSDSVPLREKIDDAITFFRNSSFQLVMLYHFEPDRQGHDYGPNSNEVRKVLLRLDNELAHLLKRVKKELNDDLNIIILSDHGMEETKQLIQPFLDGYIDKSAVEDNILDGPLFSVTPRLGYFKQVFDNLTRIPHVTVYKRDEFPERYHYAKAIHRIGEIIVMPNNVNTFFSQKTVVANVSKGNHGYDNKLPSMQAIFMARGPDFQQHIEIDSLKNVDVYHIGCKILNLKPNPYATAGSLNNLTHIFRKRTNKCSQLFIDMSVVLFVLFLDFAF</sequence>
<dbReference type="GO" id="GO:0016787">
    <property type="term" value="F:hydrolase activity"/>
    <property type="evidence" value="ECO:0007669"/>
    <property type="project" value="UniProtKB-ARBA"/>
</dbReference>
<proteinExistence type="predicted"/>
<dbReference type="InterPro" id="IPR017850">
    <property type="entry name" value="Alkaline_phosphatase_core_sf"/>
</dbReference>
<dbReference type="AlphaFoldDB" id="A0A814GM59"/>
<dbReference type="InterPro" id="IPR002591">
    <property type="entry name" value="Phosphodiest/P_Trfase"/>
</dbReference>
<dbReference type="PANTHER" id="PTHR10151">
    <property type="entry name" value="ECTONUCLEOTIDE PYROPHOSPHATASE/PHOSPHODIESTERASE"/>
    <property type="match status" value="1"/>
</dbReference>
<comment type="caution">
    <text evidence="1">The sequence shown here is derived from an EMBL/GenBank/DDBJ whole genome shotgun (WGS) entry which is preliminary data.</text>
</comment>
<reference evidence="1" key="1">
    <citation type="submission" date="2021-02" db="EMBL/GenBank/DDBJ databases">
        <authorList>
            <person name="Nowell W R."/>
        </authorList>
    </citation>
    <scope>NUCLEOTIDE SEQUENCE</scope>
</reference>
<organism evidence="1 2">
    <name type="scientific">Adineta steineri</name>
    <dbReference type="NCBI Taxonomy" id="433720"/>
    <lineage>
        <taxon>Eukaryota</taxon>
        <taxon>Metazoa</taxon>
        <taxon>Spiralia</taxon>
        <taxon>Gnathifera</taxon>
        <taxon>Rotifera</taxon>
        <taxon>Eurotatoria</taxon>
        <taxon>Bdelloidea</taxon>
        <taxon>Adinetida</taxon>
        <taxon>Adinetidae</taxon>
        <taxon>Adineta</taxon>
    </lineage>
</organism>
<accession>A0A814GM59</accession>
<evidence type="ECO:0000313" key="1">
    <source>
        <dbReference type="EMBL" id="CAF0998102.1"/>
    </source>
</evidence>
<dbReference type="EMBL" id="CAJNOG010000139">
    <property type="protein sequence ID" value="CAF0998102.1"/>
    <property type="molecule type" value="Genomic_DNA"/>
</dbReference>
<evidence type="ECO:0000313" key="2">
    <source>
        <dbReference type="Proteomes" id="UP000663845"/>
    </source>
</evidence>
<dbReference type="SUPFAM" id="SSF53649">
    <property type="entry name" value="Alkaline phosphatase-like"/>
    <property type="match status" value="2"/>
</dbReference>
<dbReference type="PANTHER" id="PTHR10151:SF120">
    <property type="entry name" value="BIS(5'-ADENOSYL)-TRIPHOSPHATASE"/>
    <property type="match status" value="1"/>
</dbReference>
<dbReference type="Gene3D" id="3.40.720.10">
    <property type="entry name" value="Alkaline Phosphatase, subunit A"/>
    <property type="match status" value="2"/>
</dbReference>